<comment type="caution">
    <text evidence="2">The sequence shown here is derived from an EMBL/GenBank/DDBJ whole genome shotgun (WGS) entry which is preliminary data.</text>
</comment>
<protein>
    <submittedName>
        <fullName evidence="2">Uncharacterized protein</fullName>
    </submittedName>
</protein>
<organism evidence="2 3">
    <name type="scientific">Streptomyces lacrimifluminis</name>
    <dbReference type="NCBI Taxonomy" id="1500077"/>
    <lineage>
        <taxon>Bacteria</taxon>
        <taxon>Bacillati</taxon>
        <taxon>Actinomycetota</taxon>
        <taxon>Actinomycetes</taxon>
        <taxon>Kitasatosporales</taxon>
        <taxon>Streptomycetaceae</taxon>
        <taxon>Streptomyces</taxon>
    </lineage>
</organism>
<feature type="compositionally biased region" description="Polar residues" evidence="1">
    <location>
        <begin position="56"/>
        <end position="66"/>
    </location>
</feature>
<dbReference type="Proteomes" id="UP000625682">
    <property type="component" value="Unassembled WGS sequence"/>
</dbReference>
<proteinExistence type="predicted"/>
<reference evidence="2" key="2">
    <citation type="submission" date="2020-09" db="EMBL/GenBank/DDBJ databases">
        <authorList>
            <person name="Sun Q."/>
            <person name="Zhou Y."/>
        </authorList>
    </citation>
    <scope>NUCLEOTIDE SEQUENCE</scope>
    <source>
        <strain evidence="2">CGMCC 4.7272</strain>
    </source>
</reference>
<dbReference type="AlphaFoldDB" id="A0A917P5R8"/>
<evidence type="ECO:0000313" key="2">
    <source>
        <dbReference type="EMBL" id="GGJ63049.1"/>
    </source>
</evidence>
<reference evidence="2" key="1">
    <citation type="journal article" date="2014" name="Int. J. Syst. Evol. Microbiol.">
        <title>Complete genome sequence of Corynebacterium casei LMG S-19264T (=DSM 44701T), isolated from a smear-ripened cheese.</title>
        <authorList>
            <consortium name="US DOE Joint Genome Institute (JGI-PGF)"/>
            <person name="Walter F."/>
            <person name="Albersmeier A."/>
            <person name="Kalinowski J."/>
            <person name="Ruckert C."/>
        </authorList>
    </citation>
    <scope>NUCLEOTIDE SEQUENCE</scope>
    <source>
        <strain evidence="2">CGMCC 4.7272</strain>
    </source>
</reference>
<dbReference type="RefSeq" id="WP_189151499.1">
    <property type="nucleotide sequence ID" value="NZ_BAABER010000038.1"/>
</dbReference>
<feature type="region of interest" description="Disordered" evidence="1">
    <location>
        <begin position="35"/>
        <end position="80"/>
    </location>
</feature>
<gene>
    <name evidence="2" type="ORF">GCM10012282_70370</name>
</gene>
<accession>A0A917P5R8</accession>
<keyword evidence="3" id="KW-1185">Reference proteome</keyword>
<sequence>MFRLVRGTRYVLDVLPYDRFALGIHDGAFSAMDPTTRPLRIPGELRRRPAPHGPQRSASVAGTASPSWPRRKWSGSWRVV</sequence>
<name>A0A917P5R8_9ACTN</name>
<evidence type="ECO:0000256" key="1">
    <source>
        <dbReference type="SAM" id="MobiDB-lite"/>
    </source>
</evidence>
<dbReference type="EMBL" id="BMMU01000035">
    <property type="protein sequence ID" value="GGJ63049.1"/>
    <property type="molecule type" value="Genomic_DNA"/>
</dbReference>
<evidence type="ECO:0000313" key="3">
    <source>
        <dbReference type="Proteomes" id="UP000625682"/>
    </source>
</evidence>